<dbReference type="InterPro" id="IPR036388">
    <property type="entry name" value="WH-like_DNA-bd_sf"/>
</dbReference>
<dbReference type="Gene3D" id="1.10.10.10">
    <property type="entry name" value="Winged helix-like DNA-binding domain superfamily/Winged helix DNA-binding domain"/>
    <property type="match status" value="1"/>
</dbReference>
<evidence type="ECO:0000313" key="8">
    <source>
        <dbReference type="EMBL" id="NDU93844.1"/>
    </source>
</evidence>
<dbReference type="InterPro" id="IPR039425">
    <property type="entry name" value="RNA_pol_sigma-70-like"/>
</dbReference>
<dbReference type="InterPro" id="IPR013324">
    <property type="entry name" value="RNA_pol_sigma_r3/r4-like"/>
</dbReference>
<dbReference type="SUPFAM" id="SSF88946">
    <property type="entry name" value="Sigma2 domain of RNA polymerase sigma factors"/>
    <property type="match status" value="1"/>
</dbReference>
<dbReference type="PANTHER" id="PTHR43133">
    <property type="entry name" value="RNA POLYMERASE ECF-TYPE SIGMA FACTO"/>
    <property type="match status" value="1"/>
</dbReference>
<name>A0A6L9L036_9BACT</name>
<gene>
    <name evidence="8" type="ORF">GK108_03090</name>
</gene>
<evidence type="ECO:0000313" key="9">
    <source>
        <dbReference type="Proteomes" id="UP000474175"/>
    </source>
</evidence>
<evidence type="ECO:0000259" key="7">
    <source>
        <dbReference type="Pfam" id="PF08281"/>
    </source>
</evidence>
<sequence length="195" mass="23297">MEYFSDEDLVRLYVNTQSSNYFELIYKRYCREVHRKCLLFTQDEAQAEDLTQDIFLKLISRLNTYKQQAKFSTWLYKIVRNHCTDHARIVRVKQETINDDNWDRIAFSISDSGPSDEKDKTEWLISQAMMILKTEEQGLLRMKYIDGVSIREIADQFASTPSAVKMRLKRSRDRFRQLYYELSFSEVIHVPYSNS</sequence>
<dbReference type="GO" id="GO:0016987">
    <property type="term" value="F:sigma factor activity"/>
    <property type="evidence" value="ECO:0007669"/>
    <property type="project" value="UniProtKB-KW"/>
</dbReference>
<proteinExistence type="inferred from homology"/>
<keyword evidence="3" id="KW-0731">Sigma factor</keyword>
<evidence type="ECO:0000256" key="4">
    <source>
        <dbReference type="ARBA" id="ARBA00023125"/>
    </source>
</evidence>
<feature type="domain" description="RNA polymerase sigma-70 region 2" evidence="6">
    <location>
        <begin position="25"/>
        <end position="88"/>
    </location>
</feature>
<dbReference type="Gene3D" id="1.10.1740.10">
    <property type="match status" value="1"/>
</dbReference>
<evidence type="ECO:0000256" key="1">
    <source>
        <dbReference type="ARBA" id="ARBA00010641"/>
    </source>
</evidence>
<comment type="similarity">
    <text evidence="1">Belongs to the sigma-70 factor family. ECF subfamily.</text>
</comment>
<dbReference type="InterPro" id="IPR014284">
    <property type="entry name" value="RNA_pol_sigma-70_dom"/>
</dbReference>
<dbReference type="Proteomes" id="UP000474175">
    <property type="component" value="Unassembled WGS sequence"/>
</dbReference>
<feature type="domain" description="RNA polymerase sigma factor 70 region 4 type 2" evidence="7">
    <location>
        <begin position="125"/>
        <end position="173"/>
    </location>
</feature>
<reference evidence="8 9" key="1">
    <citation type="submission" date="2020-02" db="EMBL/GenBank/DDBJ databases">
        <title>Draft genome sequence of two Spirosoma agri KCTC 52727 and Spirosoma terrae KCTC 52035.</title>
        <authorList>
            <person name="Rojas J."/>
            <person name="Ambika Manirajan B."/>
            <person name="Suarez C."/>
            <person name="Ratering S."/>
            <person name="Schnell S."/>
        </authorList>
    </citation>
    <scope>NUCLEOTIDE SEQUENCE [LARGE SCALE GENOMIC DNA]</scope>
    <source>
        <strain evidence="8 9">KCTC 52035</strain>
    </source>
</reference>
<evidence type="ECO:0000256" key="5">
    <source>
        <dbReference type="ARBA" id="ARBA00023163"/>
    </source>
</evidence>
<dbReference type="EMBL" id="JAAFZH010000001">
    <property type="protein sequence ID" value="NDU93844.1"/>
    <property type="molecule type" value="Genomic_DNA"/>
</dbReference>
<dbReference type="AlphaFoldDB" id="A0A6L9L036"/>
<dbReference type="RefSeq" id="WP_163942555.1">
    <property type="nucleotide sequence ID" value="NZ_JAAFZH010000001.1"/>
</dbReference>
<dbReference type="GO" id="GO:0006352">
    <property type="term" value="P:DNA-templated transcription initiation"/>
    <property type="evidence" value="ECO:0007669"/>
    <property type="project" value="InterPro"/>
</dbReference>
<dbReference type="InterPro" id="IPR013325">
    <property type="entry name" value="RNA_pol_sigma_r2"/>
</dbReference>
<accession>A0A6L9L036</accession>
<dbReference type="InterPro" id="IPR007627">
    <property type="entry name" value="RNA_pol_sigma70_r2"/>
</dbReference>
<evidence type="ECO:0000259" key="6">
    <source>
        <dbReference type="Pfam" id="PF04542"/>
    </source>
</evidence>
<comment type="caution">
    <text evidence="8">The sequence shown here is derived from an EMBL/GenBank/DDBJ whole genome shotgun (WGS) entry which is preliminary data.</text>
</comment>
<evidence type="ECO:0000256" key="3">
    <source>
        <dbReference type="ARBA" id="ARBA00023082"/>
    </source>
</evidence>
<dbReference type="PANTHER" id="PTHR43133:SF8">
    <property type="entry name" value="RNA POLYMERASE SIGMA FACTOR HI_1459-RELATED"/>
    <property type="match status" value="1"/>
</dbReference>
<dbReference type="Pfam" id="PF08281">
    <property type="entry name" value="Sigma70_r4_2"/>
    <property type="match status" value="1"/>
</dbReference>
<keyword evidence="9" id="KW-1185">Reference proteome</keyword>
<keyword evidence="5" id="KW-0804">Transcription</keyword>
<protein>
    <submittedName>
        <fullName evidence="8">Sigma-70 family RNA polymerase sigma factor</fullName>
    </submittedName>
</protein>
<evidence type="ECO:0000256" key="2">
    <source>
        <dbReference type="ARBA" id="ARBA00023015"/>
    </source>
</evidence>
<dbReference type="NCBIfam" id="TIGR02937">
    <property type="entry name" value="sigma70-ECF"/>
    <property type="match status" value="1"/>
</dbReference>
<dbReference type="Pfam" id="PF04542">
    <property type="entry name" value="Sigma70_r2"/>
    <property type="match status" value="1"/>
</dbReference>
<dbReference type="GO" id="GO:0003677">
    <property type="term" value="F:DNA binding"/>
    <property type="evidence" value="ECO:0007669"/>
    <property type="project" value="UniProtKB-KW"/>
</dbReference>
<keyword evidence="4" id="KW-0238">DNA-binding</keyword>
<dbReference type="SUPFAM" id="SSF88659">
    <property type="entry name" value="Sigma3 and sigma4 domains of RNA polymerase sigma factors"/>
    <property type="match status" value="1"/>
</dbReference>
<keyword evidence="2" id="KW-0805">Transcription regulation</keyword>
<dbReference type="InterPro" id="IPR013249">
    <property type="entry name" value="RNA_pol_sigma70_r4_t2"/>
</dbReference>
<organism evidence="8 9">
    <name type="scientific">Spirosoma terrae</name>
    <dbReference type="NCBI Taxonomy" id="1968276"/>
    <lineage>
        <taxon>Bacteria</taxon>
        <taxon>Pseudomonadati</taxon>
        <taxon>Bacteroidota</taxon>
        <taxon>Cytophagia</taxon>
        <taxon>Cytophagales</taxon>
        <taxon>Cytophagaceae</taxon>
        <taxon>Spirosoma</taxon>
    </lineage>
</organism>